<gene>
    <name evidence="2" type="ORF">AMAG_19988</name>
</gene>
<protein>
    <submittedName>
        <fullName evidence="2">Uncharacterized protein</fullName>
    </submittedName>
</protein>
<dbReference type="Proteomes" id="UP000054350">
    <property type="component" value="Unassembled WGS sequence"/>
</dbReference>
<keyword evidence="3" id="KW-1185">Reference proteome</keyword>
<dbReference type="EMBL" id="GG745361">
    <property type="protein sequence ID" value="KNE69529.1"/>
    <property type="molecule type" value="Genomic_DNA"/>
</dbReference>
<evidence type="ECO:0000256" key="1">
    <source>
        <dbReference type="SAM" id="MobiDB-lite"/>
    </source>
</evidence>
<reference evidence="3" key="2">
    <citation type="submission" date="2009-11" db="EMBL/GenBank/DDBJ databases">
        <title>The Genome Sequence of Allomyces macrogynus strain ATCC 38327.</title>
        <authorList>
            <consortium name="The Broad Institute Genome Sequencing Platform"/>
            <person name="Russ C."/>
            <person name="Cuomo C."/>
            <person name="Shea T."/>
            <person name="Young S.K."/>
            <person name="Zeng Q."/>
            <person name="Koehrsen M."/>
            <person name="Haas B."/>
            <person name="Borodovsky M."/>
            <person name="Guigo R."/>
            <person name="Alvarado L."/>
            <person name="Berlin A."/>
            <person name="Borenstein D."/>
            <person name="Chen Z."/>
            <person name="Engels R."/>
            <person name="Freedman E."/>
            <person name="Gellesch M."/>
            <person name="Goldberg J."/>
            <person name="Griggs A."/>
            <person name="Gujja S."/>
            <person name="Heiman D."/>
            <person name="Hepburn T."/>
            <person name="Howarth C."/>
            <person name="Jen D."/>
            <person name="Larson L."/>
            <person name="Lewis B."/>
            <person name="Mehta T."/>
            <person name="Park D."/>
            <person name="Pearson M."/>
            <person name="Roberts A."/>
            <person name="Saif S."/>
            <person name="Shenoy N."/>
            <person name="Sisk P."/>
            <person name="Stolte C."/>
            <person name="Sykes S."/>
            <person name="Walk T."/>
            <person name="White J."/>
            <person name="Yandava C."/>
            <person name="Burger G."/>
            <person name="Gray M.W."/>
            <person name="Holland P.W.H."/>
            <person name="King N."/>
            <person name="Lang F.B.F."/>
            <person name="Roger A.J."/>
            <person name="Ruiz-Trillo I."/>
            <person name="Lander E."/>
            <person name="Nusbaum C."/>
        </authorList>
    </citation>
    <scope>NUCLEOTIDE SEQUENCE [LARGE SCALE GENOMIC DNA]</scope>
    <source>
        <strain evidence="3">ATCC 38327</strain>
    </source>
</reference>
<evidence type="ECO:0000313" key="3">
    <source>
        <dbReference type="Proteomes" id="UP000054350"/>
    </source>
</evidence>
<sequence length="199" mass="20772">MGNPQRVSKRHLKRTTTARLHMGVHRDCPHECCHQTPPHAARRIDLHRRAMANFSARAAANTTGINPITQPTRPLRGITNRDLDLDLELDRLLSASRPVTASPLQVPGSGSGSASGTGTPAGPTGAGSNGGPFRLGLRPSAARNPTRPLRGITNRDLDLDLELDRLLSASRPVTASPLQVPGSGSGSAAGTGTPAGITD</sequence>
<feature type="region of interest" description="Disordered" evidence="1">
    <location>
        <begin position="98"/>
        <end position="152"/>
    </location>
</feature>
<organism evidence="2 3">
    <name type="scientific">Allomyces macrogynus (strain ATCC 38327)</name>
    <name type="common">Allomyces javanicus var. macrogynus</name>
    <dbReference type="NCBI Taxonomy" id="578462"/>
    <lineage>
        <taxon>Eukaryota</taxon>
        <taxon>Fungi</taxon>
        <taxon>Fungi incertae sedis</taxon>
        <taxon>Blastocladiomycota</taxon>
        <taxon>Blastocladiomycetes</taxon>
        <taxon>Blastocladiales</taxon>
        <taxon>Blastocladiaceae</taxon>
        <taxon>Allomyces</taxon>
    </lineage>
</organism>
<evidence type="ECO:0000313" key="2">
    <source>
        <dbReference type="EMBL" id="KNE69529.1"/>
    </source>
</evidence>
<accession>A0A0L0T4S4</accession>
<name>A0A0L0T4S4_ALLM3</name>
<reference evidence="2 3" key="1">
    <citation type="submission" date="2009-11" db="EMBL/GenBank/DDBJ databases">
        <title>Annotation of Allomyces macrogynus ATCC 38327.</title>
        <authorList>
            <consortium name="The Broad Institute Genome Sequencing Platform"/>
            <person name="Russ C."/>
            <person name="Cuomo C."/>
            <person name="Burger G."/>
            <person name="Gray M.W."/>
            <person name="Holland P.W.H."/>
            <person name="King N."/>
            <person name="Lang F.B.F."/>
            <person name="Roger A.J."/>
            <person name="Ruiz-Trillo I."/>
            <person name="Young S.K."/>
            <person name="Zeng Q."/>
            <person name="Gargeya S."/>
            <person name="Fitzgerald M."/>
            <person name="Haas B."/>
            <person name="Abouelleil A."/>
            <person name="Alvarado L."/>
            <person name="Arachchi H.M."/>
            <person name="Berlin A."/>
            <person name="Chapman S.B."/>
            <person name="Gearin G."/>
            <person name="Goldberg J."/>
            <person name="Griggs A."/>
            <person name="Gujja S."/>
            <person name="Hansen M."/>
            <person name="Heiman D."/>
            <person name="Howarth C."/>
            <person name="Larimer J."/>
            <person name="Lui A."/>
            <person name="MacDonald P.J.P."/>
            <person name="McCowen C."/>
            <person name="Montmayeur A."/>
            <person name="Murphy C."/>
            <person name="Neiman D."/>
            <person name="Pearson M."/>
            <person name="Priest M."/>
            <person name="Roberts A."/>
            <person name="Saif S."/>
            <person name="Shea T."/>
            <person name="Sisk P."/>
            <person name="Stolte C."/>
            <person name="Sykes S."/>
            <person name="Wortman J."/>
            <person name="Nusbaum C."/>
            <person name="Birren B."/>
        </authorList>
    </citation>
    <scope>NUCLEOTIDE SEQUENCE [LARGE SCALE GENOMIC DNA]</scope>
    <source>
        <strain evidence="2 3">ATCC 38327</strain>
    </source>
</reference>
<dbReference type="VEuPathDB" id="FungiDB:AMAG_19988"/>
<feature type="region of interest" description="Disordered" evidence="1">
    <location>
        <begin position="170"/>
        <end position="199"/>
    </location>
</feature>
<proteinExistence type="predicted"/>
<dbReference type="AlphaFoldDB" id="A0A0L0T4S4"/>
<feature type="compositionally biased region" description="Low complexity" evidence="1">
    <location>
        <begin position="190"/>
        <end position="199"/>
    </location>
</feature>